<keyword evidence="2" id="KW-0812">Transmembrane</keyword>
<dbReference type="Proteomes" id="UP001356095">
    <property type="component" value="Unassembled WGS sequence"/>
</dbReference>
<dbReference type="EMBL" id="JAUZMY010000019">
    <property type="protein sequence ID" value="MEE2039409.1"/>
    <property type="molecule type" value="Genomic_DNA"/>
</dbReference>
<name>A0ABU7KAZ5_9ACTN</name>
<protein>
    <submittedName>
        <fullName evidence="3">Uncharacterized protein</fullName>
    </submittedName>
</protein>
<feature type="compositionally biased region" description="Pro residues" evidence="1">
    <location>
        <begin position="167"/>
        <end position="177"/>
    </location>
</feature>
<organism evidence="3 4">
    <name type="scientific">Nocardiopsis codii</name>
    <dbReference type="NCBI Taxonomy" id="3065942"/>
    <lineage>
        <taxon>Bacteria</taxon>
        <taxon>Bacillati</taxon>
        <taxon>Actinomycetota</taxon>
        <taxon>Actinomycetes</taxon>
        <taxon>Streptosporangiales</taxon>
        <taxon>Nocardiopsidaceae</taxon>
        <taxon>Nocardiopsis</taxon>
    </lineage>
</organism>
<proteinExistence type="predicted"/>
<evidence type="ECO:0000313" key="3">
    <source>
        <dbReference type="EMBL" id="MEE2039409.1"/>
    </source>
</evidence>
<comment type="caution">
    <text evidence="3">The sequence shown here is derived from an EMBL/GenBank/DDBJ whole genome shotgun (WGS) entry which is preliminary data.</text>
</comment>
<feature type="region of interest" description="Disordered" evidence="1">
    <location>
        <begin position="159"/>
        <end position="294"/>
    </location>
</feature>
<feature type="compositionally biased region" description="Low complexity" evidence="1">
    <location>
        <begin position="191"/>
        <end position="211"/>
    </location>
</feature>
<feature type="compositionally biased region" description="Acidic residues" evidence="1">
    <location>
        <begin position="179"/>
        <end position="190"/>
    </location>
</feature>
<keyword evidence="4" id="KW-1185">Reference proteome</keyword>
<dbReference type="RefSeq" id="WP_330093179.1">
    <property type="nucleotide sequence ID" value="NZ_JAUZMY010000019.1"/>
</dbReference>
<reference evidence="3 4" key="1">
    <citation type="submission" date="2023-08" db="EMBL/GenBank/DDBJ databases">
        <authorList>
            <person name="Girao M."/>
            <person name="Carvalho M.F."/>
        </authorList>
    </citation>
    <scope>NUCLEOTIDE SEQUENCE [LARGE SCALE GENOMIC DNA]</scope>
    <source>
        <strain evidence="3 4">CT-R113</strain>
    </source>
</reference>
<feature type="transmembrane region" description="Helical" evidence="2">
    <location>
        <begin position="299"/>
        <end position="319"/>
    </location>
</feature>
<gene>
    <name evidence="3" type="ORF">Q8791_19505</name>
</gene>
<accession>A0ABU7KAZ5</accession>
<evidence type="ECO:0000256" key="1">
    <source>
        <dbReference type="SAM" id="MobiDB-lite"/>
    </source>
</evidence>
<sequence length="337" mass="33699">MPLTAAGFPLTPGRRRAGFVLGAAFVGSSLVAVMSPAYADPTAPESPSPVPSAVVAFQNGASEVELGRPAPPNTVTATNDGASAVCLVDLEVQGRGFVSSGFARQEVAPGESASAGVVTGAPRVSTDVVATLTYALAVEGVDCSVLRSPELHTVSTGTWAVSVAKPGPSPDPTPSPTEDPTEEPSEEPTEEPTGTPSDRPTPTSSPSPTRTPGGGGGSDNRDRGSNSPSAGSGSPRGGVGDVPTTGADIPTLPRNDADLPEVAPGSEDLAELPLVSPQSDDGIDETEVAADHGDMGPNMAPAVLLAALLLALLLAAPLAPVRRVRVGGGYQGKRRKG</sequence>
<evidence type="ECO:0000256" key="2">
    <source>
        <dbReference type="SAM" id="Phobius"/>
    </source>
</evidence>
<keyword evidence="2" id="KW-1133">Transmembrane helix</keyword>
<keyword evidence="2" id="KW-0472">Membrane</keyword>
<evidence type="ECO:0000313" key="4">
    <source>
        <dbReference type="Proteomes" id="UP001356095"/>
    </source>
</evidence>